<sequence>MEVVPAEERDAAGAPEEGPRDGLDPAPAAGGRGGSPTPSGEPEDPRSRPDIRAARTETRLRRWALLLLVLIPVGYFLYQYFS</sequence>
<dbReference type="Proteomes" id="UP001139502">
    <property type="component" value="Unassembled WGS sequence"/>
</dbReference>
<evidence type="ECO:0000256" key="1">
    <source>
        <dbReference type="SAM" id="MobiDB-lite"/>
    </source>
</evidence>
<organism evidence="3 4">
    <name type="scientific">Rothia santali</name>
    <dbReference type="NCBI Taxonomy" id="2949643"/>
    <lineage>
        <taxon>Bacteria</taxon>
        <taxon>Bacillati</taxon>
        <taxon>Actinomycetota</taxon>
        <taxon>Actinomycetes</taxon>
        <taxon>Micrococcales</taxon>
        <taxon>Micrococcaceae</taxon>
        <taxon>Rothia</taxon>
    </lineage>
</organism>
<feature type="compositionally biased region" description="Basic and acidic residues" evidence="1">
    <location>
        <begin position="43"/>
        <end position="53"/>
    </location>
</feature>
<feature type="transmembrane region" description="Helical" evidence="2">
    <location>
        <begin position="63"/>
        <end position="81"/>
    </location>
</feature>
<feature type="compositionally biased region" description="Basic and acidic residues" evidence="1">
    <location>
        <begin position="1"/>
        <end position="23"/>
    </location>
</feature>
<comment type="caution">
    <text evidence="3">The sequence shown here is derived from an EMBL/GenBank/DDBJ whole genome shotgun (WGS) entry which is preliminary data.</text>
</comment>
<keyword evidence="4" id="KW-1185">Reference proteome</keyword>
<accession>A0A9X2HM68</accession>
<dbReference type="RefSeq" id="WP_254168238.1">
    <property type="nucleotide sequence ID" value="NZ_JANAFB010000041.1"/>
</dbReference>
<name>A0A9X2HM68_9MICC</name>
<proteinExistence type="predicted"/>
<evidence type="ECO:0000313" key="4">
    <source>
        <dbReference type="Proteomes" id="UP001139502"/>
    </source>
</evidence>
<keyword evidence="2" id="KW-1133">Transmembrane helix</keyword>
<feature type="compositionally biased region" description="Low complexity" evidence="1">
    <location>
        <begin position="24"/>
        <end position="40"/>
    </location>
</feature>
<gene>
    <name evidence="3" type="ORF">NBM05_13000</name>
</gene>
<protein>
    <submittedName>
        <fullName evidence="3">Uncharacterized protein</fullName>
    </submittedName>
</protein>
<feature type="region of interest" description="Disordered" evidence="1">
    <location>
        <begin position="1"/>
        <end position="53"/>
    </location>
</feature>
<evidence type="ECO:0000313" key="3">
    <source>
        <dbReference type="EMBL" id="MCP3426898.1"/>
    </source>
</evidence>
<reference evidence="3" key="1">
    <citation type="submission" date="2022-06" db="EMBL/GenBank/DDBJ databases">
        <title>Rothia sp. isolated from sandalwood seedling.</title>
        <authorList>
            <person name="Tuikhar N."/>
            <person name="Kirdat K."/>
            <person name="Thorat V."/>
            <person name="Swetha P."/>
            <person name="Padma S."/>
            <person name="Sundararaj R."/>
            <person name="Yadav A."/>
        </authorList>
    </citation>
    <scope>NUCLEOTIDE SEQUENCE</scope>
    <source>
        <strain evidence="3">AR01</strain>
    </source>
</reference>
<dbReference type="EMBL" id="JANAFB010000041">
    <property type="protein sequence ID" value="MCP3426898.1"/>
    <property type="molecule type" value="Genomic_DNA"/>
</dbReference>
<keyword evidence="2" id="KW-0472">Membrane</keyword>
<evidence type="ECO:0000256" key="2">
    <source>
        <dbReference type="SAM" id="Phobius"/>
    </source>
</evidence>
<dbReference type="AlphaFoldDB" id="A0A9X2HM68"/>
<keyword evidence="2" id="KW-0812">Transmembrane</keyword>